<accession>A0AAN9AXM4</accession>
<feature type="coiled-coil region" evidence="7">
    <location>
        <begin position="237"/>
        <end position="351"/>
    </location>
</feature>
<dbReference type="GO" id="GO:0036064">
    <property type="term" value="C:ciliary basal body"/>
    <property type="evidence" value="ECO:0007669"/>
    <property type="project" value="TreeGrafter"/>
</dbReference>
<evidence type="ECO:0000313" key="10">
    <source>
        <dbReference type="Proteomes" id="UP001374579"/>
    </source>
</evidence>
<feature type="compositionally biased region" description="Polar residues" evidence="8">
    <location>
        <begin position="557"/>
        <end position="566"/>
    </location>
</feature>
<keyword evidence="6" id="KW-0966">Cell projection</keyword>
<keyword evidence="5" id="KW-0969">Cilium</keyword>
<comment type="subcellular location">
    <subcellularLocation>
        <location evidence="1">Cell projection</location>
        <location evidence="1">Cilium</location>
    </subcellularLocation>
</comment>
<dbReference type="PANTHER" id="PTHR31954">
    <property type="entry name" value="CILIA- AND FLAGELLA-ASSOCIATED PROTEIN 157"/>
    <property type="match status" value="1"/>
</dbReference>
<feature type="region of interest" description="Disordered" evidence="8">
    <location>
        <begin position="1"/>
        <end position="32"/>
    </location>
</feature>
<evidence type="ECO:0000256" key="8">
    <source>
        <dbReference type="SAM" id="MobiDB-lite"/>
    </source>
</evidence>
<keyword evidence="4 7" id="KW-0175">Coiled coil</keyword>
<evidence type="ECO:0000256" key="1">
    <source>
        <dbReference type="ARBA" id="ARBA00004138"/>
    </source>
</evidence>
<comment type="similarity">
    <text evidence="2">Belongs to the CFAP157 family.</text>
</comment>
<evidence type="ECO:0000256" key="5">
    <source>
        <dbReference type="ARBA" id="ARBA00023069"/>
    </source>
</evidence>
<dbReference type="PANTHER" id="PTHR31954:SF1">
    <property type="entry name" value="CILIA- AND FLAGELLA-ASSOCIATED PROTEIN 157"/>
    <property type="match status" value="1"/>
</dbReference>
<gene>
    <name evidence="9" type="ORF">V1264_006696</name>
</gene>
<keyword evidence="10" id="KW-1185">Reference proteome</keyword>
<dbReference type="AlphaFoldDB" id="A0AAN9AXM4"/>
<organism evidence="9 10">
    <name type="scientific">Littorina saxatilis</name>
    <dbReference type="NCBI Taxonomy" id="31220"/>
    <lineage>
        <taxon>Eukaryota</taxon>
        <taxon>Metazoa</taxon>
        <taxon>Spiralia</taxon>
        <taxon>Lophotrochozoa</taxon>
        <taxon>Mollusca</taxon>
        <taxon>Gastropoda</taxon>
        <taxon>Caenogastropoda</taxon>
        <taxon>Littorinimorpha</taxon>
        <taxon>Littorinoidea</taxon>
        <taxon>Littorinidae</taxon>
        <taxon>Littorina</taxon>
    </lineage>
</organism>
<dbReference type="InterPro" id="IPR038844">
    <property type="entry name" value="CFAP157"/>
</dbReference>
<feature type="compositionally biased region" description="Basic residues" evidence="8">
    <location>
        <begin position="1"/>
        <end position="20"/>
    </location>
</feature>
<sequence>MPPKKKKSGKKGKKSGKKSGRNTPAKFQGESLNESSKEYFLVQIRDLENRLIRYQKKCDELEVLNGQFNDKFTQMETDKREVVAFWKRQVEAKTDEIADLNDRYIGLQQTRDNEREQFELQIQQQRNEYQEMKDQLTSENMILGGKLASLEEFKVQKEDLTAKFAMMEEELKKKDKEHKENIYTLEKKAVMDKDRLKKEMILRVNQVAAEFRKVSNKQMAETTKRTIRENVSINAQLAKMSDKTMELIQENDELKQKEKKQKQQIEMLEANEKELAKKNHSSQKIIRMLTEKCRNQEEVIADLELRDQEHQELEAEADLLRQQVNATREEIQNIACENDQLEEQLSKVCTERDLERSHRRQVDRILSRAAEALKSALQKTSPEDEEDDENGMNETERRDHMLEQLLILLNSAAAVGLGPDPGDLGKQYEETTQKITRLPVSGSKAIQKGDVPMSPVARGGGTLPHYSLGDLGLIPRPKQNIPTFLERTQTLSATTRLGGLRKVLTRSVAVQTVSAPKALFYADQLLSRAPPGAQESLMKEMHHSQGTQPSPPLGPISSKQLLPSVR</sequence>
<evidence type="ECO:0000256" key="4">
    <source>
        <dbReference type="ARBA" id="ARBA00023054"/>
    </source>
</evidence>
<feature type="coiled-coil region" evidence="7">
    <location>
        <begin position="44"/>
        <end position="177"/>
    </location>
</feature>
<feature type="region of interest" description="Disordered" evidence="8">
    <location>
        <begin position="531"/>
        <end position="566"/>
    </location>
</feature>
<evidence type="ECO:0000313" key="9">
    <source>
        <dbReference type="EMBL" id="KAK7095265.1"/>
    </source>
</evidence>
<evidence type="ECO:0000256" key="6">
    <source>
        <dbReference type="ARBA" id="ARBA00023273"/>
    </source>
</evidence>
<dbReference type="Proteomes" id="UP001374579">
    <property type="component" value="Unassembled WGS sequence"/>
</dbReference>
<evidence type="ECO:0000256" key="2">
    <source>
        <dbReference type="ARBA" id="ARBA00010841"/>
    </source>
</evidence>
<reference evidence="9 10" key="1">
    <citation type="submission" date="2024-02" db="EMBL/GenBank/DDBJ databases">
        <title>Chromosome-scale genome assembly of the rough periwinkle Littorina saxatilis.</title>
        <authorList>
            <person name="De Jode A."/>
            <person name="Faria R."/>
            <person name="Formenti G."/>
            <person name="Sims Y."/>
            <person name="Smith T.P."/>
            <person name="Tracey A."/>
            <person name="Wood J.M.D."/>
            <person name="Zagrodzka Z.B."/>
            <person name="Johannesson K."/>
            <person name="Butlin R.K."/>
            <person name="Leder E.H."/>
        </authorList>
    </citation>
    <scope>NUCLEOTIDE SEQUENCE [LARGE SCALE GENOMIC DNA]</scope>
    <source>
        <strain evidence="9">Snail1</strain>
        <tissue evidence="9">Muscle</tissue>
    </source>
</reference>
<protein>
    <recommendedName>
        <fullName evidence="3">Cilia- and flagella-associated protein 157</fullName>
    </recommendedName>
</protein>
<name>A0AAN9AXM4_9CAEN</name>
<feature type="region of interest" description="Disordered" evidence="8">
    <location>
        <begin position="374"/>
        <end position="393"/>
    </location>
</feature>
<evidence type="ECO:0000256" key="7">
    <source>
        <dbReference type="SAM" id="Coils"/>
    </source>
</evidence>
<evidence type="ECO:0000256" key="3">
    <source>
        <dbReference type="ARBA" id="ARBA00014087"/>
    </source>
</evidence>
<dbReference type="GO" id="GO:0008017">
    <property type="term" value="F:microtubule binding"/>
    <property type="evidence" value="ECO:0007669"/>
    <property type="project" value="TreeGrafter"/>
</dbReference>
<proteinExistence type="inferred from homology"/>
<dbReference type="EMBL" id="JBAMIC010000018">
    <property type="protein sequence ID" value="KAK7095265.1"/>
    <property type="molecule type" value="Genomic_DNA"/>
</dbReference>
<comment type="caution">
    <text evidence="9">The sequence shown here is derived from an EMBL/GenBank/DDBJ whole genome shotgun (WGS) entry which is preliminary data.</text>
</comment>